<protein>
    <submittedName>
        <fullName evidence="1">Uncharacterized protein</fullName>
    </submittedName>
</protein>
<name>A0ABT9HZ98_9GAMM</name>
<dbReference type="Proteomes" id="UP001231109">
    <property type="component" value="Unassembled WGS sequence"/>
</dbReference>
<evidence type="ECO:0000313" key="1">
    <source>
        <dbReference type="EMBL" id="MDP5136451.1"/>
    </source>
</evidence>
<gene>
    <name evidence="1" type="ORF">ORJ04_10890</name>
</gene>
<organism evidence="1 2">
    <name type="scientific">Rheinheimera baltica</name>
    <dbReference type="NCBI Taxonomy" id="67576"/>
    <lineage>
        <taxon>Bacteria</taxon>
        <taxon>Pseudomonadati</taxon>
        <taxon>Pseudomonadota</taxon>
        <taxon>Gammaproteobacteria</taxon>
        <taxon>Chromatiales</taxon>
        <taxon>Chromatiaceae</taxon>
        <taxon>Rheinheimera</taxon>
    </lineage>
</organism>
<reference evidence="1 2" key="1">
    <citation type="submission" date="2022-11" db="EMBL/GenBank/DDBJ databases">
        <title>Viruses from the air-sea interface of a natural surface slick.</title>
        <authorList>
            <person name="Rahlff J."/>
            <person name="Holmfeldt K."/>
        </authorList>
    </citation>
    <scope>NUCLEOTIDE SEQUENCE [LARGE SCALE GENOMIC DNA]</scope>
    <source>
        <strain evidence="1 2">SMS4</strain>
    </source>
</reference>
<proteinExistence type="predicted"/>
<dbReference type="EMBL" id="JAPJDZ010000024">
    <property type="protein sequence ID" value="MDP5136451.1"/>
    <property type="molecule type" value="Genomic_DNA"/>
</dbReference>
<sequence length="70" mass="7783">MTSEQTEESHSFMHYAALKTAIVNGEEQLLKELLANQSMQPLEKDYLLDLARLDNNPAILALLEAVPVTA</sequence>
<accession>A0ABT9HZ98</accession>
<evidence type="ECO:0000313" key="2">
    <source>
        <dbReference type="Proteomes" id="UP001231109"/>
    </source>
</evidence>
<keyword evidence="2" id="KW-1185">Reference proteome</keyword>
<dbReference type="RefSeq" id="WP_027670710.1">
    <property type="nucleotide sequence ID" value="NZ_JAPJDZ010000024.1"/>
</dbReference>
<comment type="caution">
    <text evidence="1">The sequence shown here is derived from an EMBL/GenBank/DDBJ whole genome shotgun (WGS) entry which is preliminary data.</text>
</comment>